<protein>
    <submittedName>
        <fullName evidence="1">Uncharacterized protein</fullName>
    </submittedName>
</protein>
<gene>
    <name evidence="1" type="ORF">MRB53_016100</name>
</gene>
<name>A0ACC2M1D2_PERAE</name>
<evidence type="ECO:0000313" key="2">
    <source>
        <dbReference type="Proteomes" id="UP001234297"/>
    </source>
</evidence>
<keyword evidence="2" id="KW-1185">Reference proteome</keyword>
<proteinExistence type="predicted"/>
<comment type="caution">
    <text evidence="1">The sequence shown here is derived from an EMBL/GenBank/DDBJ whole genome shotgun (WGS) entry which is preliminary data.</text>
</comment>
<reference evidence="1 2" key="1">
    <citation type="journal article" date="2022" name="Hortic Res">
        <title>A haplotype resolved chromosomal level avocado genome allows analysis of novel avocado genes.</title>
        <authorList>
            <person name="Nath O."/>
            <person name="Fletcher S.J."/>
            <person name="Hayward A."/>
            <person name="Shaw L.M."/>
            <person name="Masouleh A.K."/>
            <person name="Furtado A."/>
            <person name="Henry R.J."/>
            <person name="Mitter N."/>
        </authorList>
    </citation>
    <scope>NUCLEOTIDE SEQUENCE [LARGE SCALE GENOMIC DNA]</scope>
    <source>
        <strain evidence="2">cv. Hass</strain>
    </source>
</reference>
<dbReference type="Proteomes" id="UP001234297">
    <property type="component" value="Chromosome 5"/>
</dbReference>
<sequence length="261" mass="28504">MGWKVPEEKGDLNADGGDGVFIEGKMRFMIRDDLQISVVSSRESFTLLRELGISDTSVLEEMNVNVGEEELVLCPAALQLLCSAGVPASLCSRALCRLLSQFVVFSPAGLSLQVLLCFGIACCLEMAMSLLRALIYNSVLSDVFYHKKPSGVRFPAAKMLGRTSLSRSSSFRPKNLGQNALALIGNLCCTFFIIGVLIFTIIAATFEPEDPPFHPSTKITMFLTSTSDATFQSDVSILKTGEDFLASNQFIFDAFRKTIII</sequence>
<evidence type="ECO:0000313" key="1">
    <source>
        <dbReference type="EMBL" id="KAJ8639406.1"/>
    </source>
</evidence>
<dbReference type="EMBL" id="CM056813">
    <property type="protein sequence ID" value="KAJ8639406.1"/>
    <property type="molecule type" value="Genomic_DNA"/>
</dbReference>
<accession>A0ACC2M1D2</accession>
<organism evidence="1 2">
    <name type="scientific">Persea americana</name>
    <name type="common">Avocado</name>
    <dbReference type="NCBI Taxonomy" id="3435"/>
    <lineage>
        <taxon>Eukaryota</taxon>
        <taxon>Viridiplantae</taxon>
        <taxon>Streptophyta</taxon>
        <taxon>Embryophyta</taxon>
        <taxon>Tracheophyta</taxon>
        <taxon>Spermatophyta</taxon>
        <taxon>Magnoliopsida</taxon>
        <taxon>Magnoliidae</taxon>
        <taxon>Laurales</taxon>
        <taxon>Lauraceae</taxon>
        <taxon>Persea</taxon>
    </lineage>
</organism>